<feature type="transmembrane region" description="Helical" evidence="9">
    <location>
        <begin position="453"/>
        <end position="475"/>
    </location>
</feature>
<comment type="caution">
    <text evidence="11">The sequence shown here is derived from an EMBL/GenBank/DDBJ whole genome shotgun (WGS) entry which is preliminary data.</text>
</comment>
<evidence type="ECO:0000256" key="2">
    <source>
        <dbReference type="ARBA" id="ARBA00022475"/>
    </source>
</evidence>
<accession>A0A1J5SHW1</accession>
<feature type="transmembrane region" description="Helical" evidence="9">
    <location>
        <begin position="201"/>
        <end position="218"/>
    </location>
</feature>
<dbReference type="InterPro" id="IPR038731">
    <property type="entry name" value="RgtA/B/C-like"/>
</dbReference>
<evidence type="ECO:0000256" key="1">
    <source>
        <dbReference type="ARBA" id="ARBA00004651"/>
    </source>
</evidence>
<dbReference type="GO" id="GO:0005886">
    <property type="term" value="C:plasma membrane"/>
    <property type="evidence" value="ECO:0007669"/>
    <property type="project" value="UniProtKB-SubCell"/>
</dbReference>
<organism evidence="11">
    <name type="scientific">mine drainage metagenome</name>
    <dbReference type="NCBI Taxonomy" id="410659"/>
    <lineage>
        <taxon>unclassified sequences</taxon>
        <taxon>metagenomes</taxon>
        <taxon>ecological metagenomes</taxon>
    </lineage>
</organism>
<proteinExistence type="predicted"/>
<protein>
    <recommendedName>
        <fullName evidence="10">Glycosyltransferase RgtA/B/C/D-like domain-containing protein</fullName>
    </recommendedName>
</protein>
<keyword evidence="2" id="KW-1003">Cell membrane</keyword>
<evidence type="ECO:0000259" key="10">
    <source>
        <dbReference type="Pfam" id="PF13231"/>
    </source>
</evidence>
<feature type="transmembrane region" description="Helical" evidence="9">
    <location>
        <begin position="392"/>
        <end position="414"/>
    </location>
</feature>
<dbReference type="GO" id="GO:0008610">
    <property type="term" value="P:lipid biosynthetic process"/>
    <property type="evidence" value="ECO:0007669"/>
    <property type="project" value="UniProtKB-ARBA"/>
</dbReference>
<keyword evidence="3" id="KW-0328">Glycosyltransferase</keyword>
<evidence type="ECO:0000313" key="11">
    <source>
        <dbReference type="EMBL" id="OIR03725.1"/>
    </source>
</evidence>
<feature type="compositionally biased region" description="Polar residues" evidence="8">
    <location>
        <begin position="607"/>
        <end position="616"/>
    </location>
</feature>
<dbReference type="AlphaFoldDB" id="A0A1J5SHW1"/>
<dbReference type="EMBL" id="MLJW01000063">
    <property type="protein sequence ID" value="OIR03725.1"/>
    <property type="molecule type" value="Genomic_DNA"/>
</dbReference>
<evidence type="ECO:0000256" key="7">
    <source>
        <dbReference type="ARBA" id="ARBA00023136"/>
    </source>
</evidence>
<evidence type="ECO:0000256" key="4">
    <source>
        <dbReference type="ARBA" id="ARBA00022679"/>
    </source>
</evidence>
<evidence type="ECO:0000256" key="9">
    <source>
        <dbReference type="SAM" id="Phobius"/>
    </source>
</evidence>
<evidence type="ECO:0000256" key="3">
    <source>
        <dbReference type="ARBA" id="ARBA00022676"/>
    </source>
</evidence>
<keyword evidence="4" id="KW-0808">Transferase</keyword>
<dbReference type="PANTHER" id="PTHR33908">
    <property type="entry name" value="MANNOSYLTRANSFERASE YKCB-RELATED"/>
    <property type="match status" value="1"/>
</dbReference>
<feature type="transmembrane region" description="Helical" evidence="9">
    <location>
        <begin position="358"/>
        <end position="376"/>
    </location>
</feature>
<keyword evidence="6 9" id="KW-1133">Transmembrane helix</keyword>
<evidence type="ECO:0000256" key="6">
    <source>
        <dbReference type="ARBA" id="ARBA00022989"/>
    </source>
</evidence>
<feature type="transmembrane region" description="Helical" evidence="9">
    <location>
        <begin position="266"/>
        <end position="285"/>
    </location>
</feature>
<feature type="transmembrane region" description="Helical" evidence="9">
    <location>
        <begin position="21"/>
        <end position="42"/>
    </location>
</feature>
<dbReference type="PANTHER" id="PTHR33908:SF11">
    <property type="entry name" value="MEMBRANE PROTEIN"/>
    <property type="match status" value="1"/>
</dbReference>
<evidence type="ECO:0000256" key="5">
    <source>
        <dbReference type="ARBA" id="ARBA00022692"/>
    </source>
</evidence>
<gene>
    <name evidence="11" type="ORF">GALL_141420</name>
</gene>
<feature type="domain" description="Glycosyltransferase RgtA/B/C/D-like" evidence="10">
    <location>
        <begin position="153"/>
        <end position="305"/>
    </location>
</feature>
<feature type="transmembrane region" description="Helical" evidence="9">
    <location>
        <begin position="292"/>
        <end position="309"/>
    </location>
</feature>
<name>A0A1J5SHW1_9ZZZZ</name>
<reference evidence="11" key="1">
    <citation type="submission" date="2016-10" db="EMBL/GenBank/DDBJ databases">
        <title>Sequence of Gallionella enrichment culture.</title>
        <authorList>
            <person name="Poehlein A."/>
            <person name="Muehling M."/>
            <person name="Daniel R."/>
        </authorList>
    </citation>
    <scope>NUCLEOTIDE SEQUENCE</scope>
</reference>
<keyword evidence="7 9" id="KW-0472">Membrane</keyword>
<dbReference type="InterPro" id="IPR050297">
    <property type="entry name" value="LipidA_mod_glycosyltrf_83"/>
</dbReference>
<dbReference type="Pfam" id="PF13231">
    <property type="entry name" value="PMT_2"/>
    <property type="match status" value="1"/>
</dbReference>
<feature type="transmembrane region" description="Helical" evidence="9">
    <location>
        <begin position="86"/>
        <end position="104"/>
    </location>
</feature>
<sequence>MEPIPEKPWWRRLLSGGPDTRRALLLLLSGVLAVQVGFVWVGTHEAEQLIIHGGYYYILGVFAAFVALSLKLLGERRAVWLGWLRRPGWPGLVIALATVFVLMGDPFGHKILFDEYVLQSTARYMHETRQIGTVYRSYWLDGTFLPIDAFLDKRPYFFAFLVCLVHDLTGYRVANLFLVNAACVPVFLGLTYYFASSLAGRRAGILAVLLLATLPLLAQNATGAGMEMHNLTMIALTLCLALLYLRKPDALRLALLCLSTVLLSQSRYESVIFVGPVAFVIWSGWARRREPLITGTLIATPLLFIPYAWHNRVLSATPLLWQLQEGQTARFSTAYLDENLRGAWHFFFDVHGDLADSWWLSALGLAALLYVLWLGLRRSRRRETAPLTPASYALVAFGLGAAVHLTLLQFYYWARFDDVIASRFSLPTYFVAALCAALMAGRLEQRWKGVMRAAFWGTGLYLFAGAIPAMATHLYTSQNTVAAELRWELSFVQARPKVPRLIIADKSTMPWIIHDIPAIIATVAAQRGNQIRYHMQQQTFQEVLVTQSIRPTSPNGDFGVNPADRLPPQFHLRTLAEKRFGGRLERISLVESVDYKAPPPGKADAKSSGNAATPKD</sequence>
<comment type="subcellular location">
    <subcellularLocation>
        <location evidence="1">Cell membrane</location>
        <topology evidence="1">Multi-pass membrane protein</topology>
    </subcellularLocation>
</comment>
<feature type="region of interest" description="Disordered" evidence="8">
    <location>
        <begin position="595"/>
        <end position="616"/>
    </location>
</feature>
<evidence type="ECO:0000256" key="8">
    <source>
        <dbReference type="SAM" id="MobiDB-lite"/>
    </source>
</evidence>
<keyword evidence="5 9" id="KW-0812">Transmembrane</keyword>
<dbReference type="GO" id="GO:0016763">
    <property type="term" value="F:pentosyltransferase activity"/>
    <property type="evidence" value="ECO:0007669"/>
    <property type="project" value="TreeGrafter"/>
</dbReference>
<feature type="transmembrane region" description="Helical" evidence="9">
    <location>
        <begin position="54"/>
        <end position="74"/>
    </location>
</feature>
<feature type="transmembrane region" description="Helical" evidence="9">
    <location>
        <begin position="420"/>
        <end position="441"/>
    </location>
</feature>
<feature type="transmembrane region" description="Helical" evidence="9">
    <location>
        <begin position="176"/>
        <end position="195"/>
    </location>
</feature>